<dbReference type="AlphaFoldDB" id="A0AAU9JKG5"/>
<dbReference type="Proteomes" id="UP001162131">
    <property type="component" value="Unassembled WGS sequence"/>
</dbReference>
<evidence type="ECO:0000313" key="3">
    <source>
        <dbReference type="EMBL" id="CAG9326725.1"/>
    </source>
</evidence>
<keyword evidence="1" id="KW-0175">Coiled coil</keyword>
<protein>
    <submittedName>
        <fullName evidence="3">Uncharacterized protein</fullName>
    </submittedName>
</protein>
<organism evidence="3 4">
    <name type="scientific">Blepharisma stoltei</name>
    <dbReference type="NCBI Taxonomy" id="1481888"/>
    <lineage>
        <taxon>Eukaryota</taxon>
        <taxon>Sar</taxon>
        <taxon>Alveolata</taxon>
        <taxon>Ciliophora</taxon>
        <taxon>Postciliodesmatophora</taxon>
        <taxon>Heterotrichea</taxon>
        <taxon>Heterotrichida</taxon>
        <taxon>Blepharismidae</taxon>
        <taxon>Blepharisma</taxon>
    </lineage>
</organism>
<feature type="coiled-coil region" evidence="1">
    <location>
        <begin position="88"/>
        <end position="125"/>
    </location>
</feature>
<evidence type="ECO:0000313" key="4">
    <source>
        <dbReference type="Proteomes" id="UP001162131"/>
    </source>
</evidence>
<keyword evidence="4" id="KW-1185">Reference proteome</keyword>
<accession>A0AAU9JKG5</accession>
<gene>
    <name evidence="3" type="ORF">BSTOLATCC_MIC41993</name>
</gene>
<feature type="coiled-coil region" evidence="1">
    <location>
        <begin position="237"/>
        <end position="340"/>
    </location>
</feature>
<sequence length="645" mass="74744">MEIKRPTNWAESISSILRKTELNLLKLQRTNYHHDEYARPPSTMTQLDLSMDQRQRSSFFEPTDNASLIQQELSGFKQSIEKLFTEKYKQHQSEMYNLSLRVTDLEDKQIAFEDLKEELQNTLLAIGRKTIGENRKFDDNTKNYATKEDLKLVEESFQHIRQHQINKIEMQIRDIMQENLGIRDYVNNIADEKNKENLKKSISPYEIRSIKEEIQYETNVKIKEIERKFCNDIEDIAKQYRQQNEDHYKSLKELANAALQKYDSLSKLVDEAKQNSGKLQNTINLELSQIKNQSSQPDFNIVNELKQNIENAKNYASDEIERIKKALKLLENSIDSQDIELEIEGLKKRIDVIPAQPVLQDLSNFVSREEFNQINVIKKDLKQLEDTIKSHDLNKEIEALRKEISHFQPQDLSNFVTKSYLAEQIGTIQPNQEISNQLISIHIKLKEQGEASSKLSNKIDDLEHHLIQIEEESSEEISLELSKKEGSILKKQEQQIEVKPEENKEYSGLATFGKPEESKDPEELVAISFNNLGESDDDSQGFISPLISPMNQVVVGPIGSAKPIKKFQFSEPLVIEEDARGEESASPHQRANENKKDLDEYIAEFTKELIRTELEDGLLVVKEVLDRVPKPKVGQRHEKLLPKKF</sequence>
<comment type="caution">
    <text evidence="3">The sequence shown here is derived from an EMBL/GenBank/DDBJ whole genome shotgun (WGS) entry which is preliminary data.</text>
</comment>
<feature type="region of interest" description="Disordered" evidence="2">
    <location>
        <begin position="578"/>
        <end position="597"/>
    </location>
</feature>
<evidence type="ECO:0000256" key="2">
    <source>
        <dbReference type="SAM" id="MobiDB-lite"/>
    </source>
</evidence>
<dbReference type="EMBL" id="CAJZBQ010000041">
    <property type="protein sequence ID" value="CAG9326725.1"/>
    <property type="molecule type" value="Genomic_DNA"/>
</dbReference>
<proteinExistence type="predicted"/>
<name>A0AAU9JKG5_9CILI</name>
<reference evidence="3" key="1">
    <citation type="submission" date="2021-09" db="EMBL/GenBank/DDBJ databases">
        <authorList>
            <consortium name="AG Swart"/>
            <person name="Singh M."/>
            <person name="Singh A."/>
            <person name="Seah K."/>
            <person name="Emmerich C."/>
        </authorList>
    </citation>
    <scope>NUCLEOTIDE SEQUENCE</scope>
    <source>
        <strain evidence="3">ATCC30299</strain>
    </source>
</reference>
<evidence type="ECO:0000256" key="1">
    <source>
        <dbReference type="SAM" id="Coils"/>
    </source>
</evidence>